<dbReference type="Pfam" id="PF20260">
    <property type="entry name" value="PUA_4"/>
    <property type="match status" value="1"/>
</dbReference>
<dbReference type="InterPro" id="IPR046887">
    <property type="entry name" value="RsmE_PUA-like"/>
</dbReference>
<comment type="subcellular location">
    <subcellularLocation>
        <location evidence="1 12">Cytoplasm</location>
    </subcellularLocation>
</comment>
<organism evidence="15 16">
    <name type="scientific">Tissierella carlieri</name>
    <dbReference type="NCBI Taxonomy" id="689904"/>
    <lineage>
        <taxon>Bacteria</taxon>
        <taxon>Bacillati</taxon>
        <taxon>Bacillota</taxon>
        <taxon>Tissierellia</taxon>
        <taxon>Tissierellales</taxon>
        <taxon>Tissierellaceae</taxon>
        <taxon>Tissierella</taxon>
    </lineage>
</organism>
<evidence type="ECO:0000256" key="5">
    <source>
        <dbReference type="ARBA" id="ARBA00022490"/>
    </source>
</evidence>
<evidence type="ECO:0000256" key="6">
    <source>
        <dbReference type="ARBA" id="ARBA00022552"/>
    </source>
</evidence>
<evidence type="ECO:0000256" key="4">
    <source>
        <dbReference type="ARBA" id="ARBA00013673"/>
    </source>
</evidence>
<sequence length="247" mass="27857">MHRFFVEKEQVIDEIIEINGTDVKHIKDVLRLKPEERIEIASDGITYTCEIESLFKDKIITRIIDKVKGVNESPVDIILYQGLAKGSKMDLIIQKCTEIGVKEFYPVATHRSVVKIKDIKKEQSKVERWNSIADEAAKQSKRDILPKVQNIISFDEMVGLLKDEDNIIVPYEDEKGNTIKGNLEGSRIKKIHLIIGPEGGFEPKEIEKLKLIGARIVTLGPRILRTETAGIVAATIILYELGDLGVI</sequence>
<dbReference type="EMBL" id="JANGAC010000008">
    <property type="protein sequence ID" value="MCQ4923763.1"/>
    <property type="molecule type" value="Genomic_DNA"/>
</dbReference>
<dbReference type="InterPro" id="IPR015947">
    <property type="entry name" value="PUA-like_sf"/>
</dbReference>
<dbReference type="InterPro" id="IPR006700">
    <property type="entry name" value="RsmE"/>
</dbReference>
<evidence type="ECO:0000256" key="9">
    <source>
        <dbReference type="ARBA" id="ARBA00022691"/>
    </source>
</evidence>
<dbReference type="SUPFAM" id="SSF75217">
    <property type="entry name" value="alpha/beta knot"/>
    <property type="match status" value="1"/>
</dbReference>
<comment type="catalytic activity">
    <reaction evidence="11 12">
        <text>uridine(1498) in 16S rRNA + S-adenosyl-L-methionine = N(3)-methyluridine(1498) in 16S rRNA + S-adenosyl-L-homocysteine + H(+)</text>
        <dbReference type="Rhea" id="RHEA:42920"/>
        <dbReference type="Rhea" id="RHEA-COMP:10283"/>
        <dbReference type="Rhea" id="RHEA-COMP:10284"/>
        <dbReference type="ChEBI" id="CHEBI:15378"/>
        <dbReference type="ChEBI" id="CHEBI:57856"/>
        <dbReference type="ChEBI" id="CHEBI:59789"/>
        <dbReference type="ChEBI" id="CHEBI:65315"/>
        <dbReference type="ChEBI" id="CHEBI:74502"/>
        <dbReference type="EC" id="2.1.1.193"/>
    </reaction>
</comment>
<evidence type="ECO:0000256" key="3">
    <source>
        <dbReference type="ARBA" id="ARBA00012328"/>
    </source>
</evidence>
<accession>A0ABT1SBD4</accession>
<evidence type="ECO:0000256" key="1">
    <source>
        <dbReference type="ARBA" id="ARBA00004496"/>
    </source>
</evidence>
<dbReference type="NCBIfam" id="TIGR00046">
    <property type="entry name" value="RsmE family RNA methyltransferase"/>
    <property type="match status" value="1"/>
</dbReference>
<comment type="caution">
    <text evidence="15">The sequence shown here is derived from an EMBL/GenBank/DDBJ whole genome shotgun (WGS) entry which is preliminary data.</text>
</comment>
<dbReference type="Gene3D" id="2.40.240.20">
    <property type="entry name" value="Hypothetical PUA domain-like, domain 1"/>
    <property type="match status" value="1"/>
</dbReference>
<evidence type="ECO:0000313" key="16">
    <source>
        <dbReference type="Proteomes" id="UP001524478"/>
    </source>
</evidence>
<proteinExistence type="inferred from homology"/>
<keyword evidence="6 12" id="KW-0698">rRNA processing</keyword>
<evidence type="ECO:0000256" key="7">
    <source>
        <dbReference type="ARBA" id="ARBA00022603"/>
    </source>
</evidence>
<dbReference type="Proteomes" id="UP001524478">
    <property type="component" value="Unassembled WGS sequence"/>
</dbReference>
<dbReference type="Pfam" id="PF04452">
    <property type="entry name" value="Methyltrans_RNA"/>
    <property type="match status" value="1"/>
</dbReference>
<dbReference type="Gene3D" id="3.40.1280.10">
    <property type="match status" value="1"/>
</dbReference>
<evidence type="ECO:0000256" key="10">
    <source>
        <dbReference type="ARBA" id="ARBA00025699"/>
    </source>
</evidence>
<evidence type="ECO:0000256" key="12">
    <source>
        <dbReference type="PIRNR" id="PIRNR015601"/>
    </source>
</evidence>
<dbReference type="InterPro" id="IPR029026">
    <property type="entry name" value="tRNA_m1G_MTases_N"/>
</dbReference>
<dbReference type="CDD" id="cd18084">
    <property type="entry name" value="RsmE-like"/>
    <property type="match status" value="1"/>
</dbReference>
<dbReference type="InterPro" id="IPR046886">
    <property type="entry name" value="RsmE_MTase_dom"/>
</dbReference>
<dbReference type="InterPro" id="IPR029028">
    <property type="entry name" value="Alpha/beta_knot_MTases"/>
</dbReference>
<feature type="domain" description="Ribosomal RNA small subunit methyltransferase E methyltransferase" evidence="13">
    <location>
        <begin position="71"/>
        <end position="237"/>
    </location>
</feature>
<keyword evidence="8 12" id="KW-0808">Transferase</keyword>
<dbReference type="PIRSF" id="PIRSF015601">
    <property type="entry name" value="MTase_slr0722"/>
    <property type="match status" value="1"/>
</dbReference>
<dbReference type="RefSeq" id="WP_256311646.1">
    <property type="nucleotide sequence ID" value="NZ_JANGAC010000008.1"/>
</dbReference>
<evidence type="ECO:0000256" key="11">
    <source>
        <dbReference type="ARBA" id="ARBA00047944"/>
    </source>
</evidence>
<keyword evidence="9 12" id="KW-0949">S-adenosyl-L-methionine</keyword>
<keyword evidence="16" id="KW-1185">Reference proteome</keyword>
<evidence type="ECO:0000259" key="14">
    <source>
        <dbReference type="Pfam" id="PF20260"/>
    </source>
</evidence>
<keyword evidence="5 12" id="KW-0963">Cytoplasm</keyword>
<evidence type="ECO:0000259" key="13">
    <source>
        <dbReference type="Pfam" id="PF04452"/>
    </source>
</evidence>
<reference evidence="15 16" key="1">
    <citation type="submission" date="2022-06" db="EMBL/GenBank/DDBJ databases">
        <title>Isolation of gut microbiota from human fecal samples.</title>
        <authorList>
            <person name="Pamer E.G."/>
            <person name="Barat B."/>
            <person name="Waligurski E."/>
            <person name="Medina S."/>
            <person name="Paddock L."/>
            <person name="Mostad J."/>
        </authorList>
    </citation>
    <scope>NUCLEOTIDE SEQUENCE [LARGE SCALE GENOMIC DNA]</scope>
    <source>
        <strain evidence="15 16">DFI.7.95</strain>
    </source>
</reference>
<evidence type="ECO:0000256" key="8">
    <source>
        <dbReference type="ARBA" id="ARBA00022679"/>
    </source>
</evidence>
<dbReference type="EC" id="2.1.1.193" evidence="3 12"/>
<dbReference type="PANTHER" id="PTHR30027">
    <property type="entry name" value="RIBOSOMAL RNA SMALL SUBUNIT METHYLTRANSFERASE E"/>
    <property type="match status" value="1"/>
</dbReference>
<evidence type="ECO:0000256" key="2">
    <source>
        <dbReference type="ARBA" id="ARBA00005528"/>
    </source>
</evidence>
<comment type="similarity">
    <text evidence="2 12">Belongs to the RNA methyltransferase RsmE family.</text>
</comment>
<gene>
    <name evidence="15" type="ORF">NE686_11740</name>
</gene>
<comment type="function">
    <text evidence="10 12">Specifically methylates the N3 position of the uracil ring of uridine 1498 (m3U1498) in 16S rRNA. Acts on the fully assembled 30S ribosomal subunit.</text>
</comment>
<protein>
    <recommendedName>
        <fullName evidence="4 12">Ribosomal RNA small subunit methyltransferase E</fullName>
        <ecNumber evidence="3 12">2.1.1.193</ecNumber>
    </recommendedName>
</protein>
<dbReference type="SUPFAM" id="SSF88697">
    <property type="entry name" value="PUA domain-like"/>
    <property type="match status" value="1"/>
</dbReference>
<dbReference type="PANTHER" id="PTHR30027:SF3">
    <property type="entry name" value="16S RRNA (URACIL(1498)-N(3))-METHYLTRANSFERASE"/>
    <property type="match status" value="1"/>
</dbReference>
<keyword evidence="7 12" id="KW-0489">Methyltransferase</keyword>
<name>A0ABT1SBD4_9FIRM</name>
<feature type="domain" description="Ribosomal RNA small subunit methyltransferase E PUA-like" evidence="14">
    <location>
        <begin position="18"/>
        <end position="63"/>
    </location>
</feature>
<evidence type="ECO:0000313" key="15">
    <source>
        <dbReference type="EMBL" id="MCQ4923763.1"/>
    </source>
</evidence>